<sequence length="150" mass="17560">MVKLTVFAALFAALIAVVSATTYSTVDTEENPRQESCEQETKKQWMRHCHQWMMQRSGGGIRFYETPITLRSAVANPRIQEGHLKECCKEMKNIKSECRCAAIKQMVRRQQEYGMKEETQRMMMKRGESLPRMCKWEFPTECRMTGAVYF</sequence>
<dbReference type="InterPro" id="IPR016140">
    <property type="entry name" value="Bifunc_inhib/LTP/seed_store"/>
</dbReference>
<evidence type="ECO:0000256" key="3">
    <source>
        <dbReference type="ARBA" id="ARBA00023129"/>
    </source>
</evidence>
<feature type="signal peptide" evidence="4">
    <location>
        <begin position="1"/>
        <end position="20"/>
    </location>
</feature>
<comment type="similarity">
    <text evidence="1">Belongs to the 2S seed storage albumins family.</text>
</comment>
<protein>
    <recommendedName>
        <fullName evidence="5">Bifunctional inhibitor/plant lipid transfer protein/seed storage helical domain-containing protein</fullName>
    </recommendedName>
</protein>
<dbReference type="SUPFAM" id="SSF47699">
    <property type="entry name" value="Bifunctional inhibitor/lipid-transfer protein/seed storage 2S albumin"/>
    <property type="match status" value="1"/>
</dbReference>
<dbReference type="CDD" id="cd00261">
    <property type="entry name" value="AAI_SS"/>
    <property type="match status" value="1"/>
</dbReference>
<organism evidence="6 7">
    <name type="scientific">Buddleja alternifolia</name>
    <dbReference type="NCBI Taxonomy" id="168488"/>
    <lineage>
        <taxon>Eukaryota</taxon>
        <taxon>Viridiplantae</taxon>
        <taxon>Streptophyta</taxon>
        <taxon>Embryophyta</taxon>
        <taxon>Tracheophyta</taxon>
        <taxon>Spermatophyta</taxon>
        <taxon>Magnoliopsida</taxon>
        <taxon>eudicotyledons</taxon>
        <taxon>Gunneridae</taxon>
        <taxon>Pentapetalae</taxon>
        <taxon>asterids</taxon>
        <taxon>lamiids</taxon>
        <taxon>Lamiales</taxon>
        <taxon>Scrophulariaceae</taxon>
        <taxon>Buddlejeae</taxon>
        <taxon>Buddleja</taxon>
    </lineage>
</organism>
<dbReference type="Gene3D" id="1.10.110.10">
    <property type="entry name" value="Plant lipid-transfer and hydrophobic proteins"/>
    <property type="match status" value="1"/>
</dbReference>
<keyword evidence="4" id="KW-0732">Signal</keyword>
<dbReference type="AlphaFoldDB" id="A0AAV6W5D5"/>
<dbReference type="EMBL" id="WHWC01000219">
    <property type="protein sequence ID" value="KAG8362884.1"/>
    <property type="molecule type" value="Genomic_DNA"/>
</dbReference>
<name>A0AAV6W5D5_9LAMI</name>
<keyword evidence="7" id="KW-1185">Reference proteome</keyword>
<feature type="chain" id="PRO_5044000673" description="Bifunctional inhibitor/plant lipid transfer protein/seed storage helical domain-containing protein" evidence="4">
    <location>
        <begin position="21"/>
        <end position="150"/>
    </location>
</feature>
<proteinExistence type="inferred from homology"/>
<evidence type="ECO:0000313" key="7">
    <source>
        <dbReference type="Proteomes" id="UP000826271"/>
    </source>
</evidence>
<keyword evidence="2" id="KW-0758">Storage protein</keyword>
<feature type="domain" description="Bifunctional inhibitor/plant lipid transfer protein/seed storage helical" evidence="5">
    <location>
        <begin position="49"/>
        <end position="142"/>
    </location>
</feature>
<dbReference type="GO" id="GO:0045735">
    <property type="term" value="F:nutrient reservoir activity"/>
    <property type="evidence" value="ECO:0007669"/>
    <property type="project" value="UniProtKB-KW"/>
</dbReference>
<evidence type="ECO:0000256" key="4">
    <source>
        <dbReference type="SAM" id="SignalP"/>
    </source>
</evidence>
<keyword evidence="3" id="KW-0708">Seed storage protein</keyword>
<dbReference type="Proteomes" id="UP000826271">
    <property type="component" value="Unassembled WGS sequence"/>
</dbReference>
<accession>A0AAV6W5D5</accession>
<reference evidence="6" key="1">
    <citation type="submission" date="2019-10" db="EMBL/GenBank/DDBJ databases">
        <authorList>
            <person name="Zhang R."/>
            <person name="Pan Y."/>
            <person name="Wang J."/>
            <person name="Ma R."/>
            <person name="Yu S."/>
        </authorList>
    </citation>
    <scope>NUCLEOTIDE SEQUENCE</scope>
    <source>
        <strain evidence="6">LA-IB0</strain>
        <tissue evidence="6">Leaf</tissue>
    </source>
</reference>
<gene>
    <name evidence="6" type="ORF">BUALT_BualtUnG0027700</name>
</gene>
<evidence type="ECO:0000256" key="2">
    <source>
        <dbReference type="ARBA" id="ARBA00022761"/>
    </source>
</evidence>
<evidence type="ECO:0000259" key="5">
    <source>
        <dbReference type="SMART" id="SM00499"/>
    </source>
</evidence>
<dbReference type="SMART" id="SM00499">
    <property type="entry name" value="AAI"/>
    <property type="match status" value="1"/>
</dbReference>
<dbReference type="InterPro" id="IPR036312">
    <property type="entry name" value="Bifun_inhib/LTP/seed_sf"/>
</dbReference>
<dbReference type="InterPro" id="IPR000617">
    <property type="entry name" value="Napin/2SS/CON"/>
</dbReference>
<dbReference type="PANTHER" id="PTHR35496:SF4">
    <property type="entry name" value="2S SULFUR-RICH SEED STORAGE PROTEIN 2-LIKE"/>
    <property type="match status" value="1"/>
</dbReference>
<dbReference type="Pfam" id="PF00234">
    <property type="entry name" value="Tryp_alpha_amyl"/>
    <property type="match status" value="1"/>
</dbReference>
<dbReference type="PANTHER" id="PTHR35496">
    <property type="entry name" value="2S SEED STORAGE PROTEIN 1-RELATED"/>
    <property type="match status" value="1"/>
</dbReference>
<evidence type="ECO:0000256" key="1">
    <source>
        <dbReference type="ARBA" id="ARBA00008262"/>
    </source>
</evidence>
<evidence type="ECO:0000313" key="6">
    <source>
        <dbReference type="EMBL" id="KAG8362884.1"/>
    </source>
</evidence>
<comment type="caution">
    <text evidence="6">The sequence shown here is derived from an EMBL/GenBank/DDBJ whole genome shotgun (WGS) entry which is preliminary data.</text>
</comment>